<dbReference type="Pfam" id="PF20449">
    <property type="entry name" value="DUF6706"/>
    <property type="match status" value="1"/>
</dbReference>
<protein>
    <submittedName>
        <fullName evidence="1">Uncharacterized protein</fullName>
    </submittedName>
</protein>
<dbReference type="AlphaFoldDB" id="A0A4V6QBQ5"/>
<gene>
    <name evidence="1" type="ORF">B0I22_1574</name>
</gene>
<name>A0A4V6QBQ5_9FLAO</name>
<keyword evidence="2" id="KW-1185">Reference proteome</keyword>
<organism evidence="1 2">
    <name type="scientific">Epilithonimonas xixisoli</name>
    <dbReference type="NCBI Taxonomy" id="1476462"/>
    <lineage>
        <taxon>Bacteria</taxon>
        <taxon>Pseudomonadati</taxon>
        <taxon>Bacteroidota</taxon>
        <taxon>Flavobacteriia</taxon>
        <taxon>Flavobacteriales</taxon>
        <taxon>Weeksellaceae</taxon>
        <taxon>Chryseobacterium group</taxon>
        <taxon>Epilithonimonas</taxon>
    </lineage>
</organism>
<evidence type="ECO:0000313" key="1">
    <source>
        <dbReference type="EMBL" id="TDX83986.1"/>
    </source>
</evidence>
<accession>A0A4V6QBQ5</accession>
<sequence>MTNKEYFTATLSRFNVSETEIDLILINQGLNAGSDVDVAVAKLAMFKEIPMFIPIADEKEGGRSITWNIEAIKMWYSLLAKELNQDDLLNVSDDEVSDYSFMM</sequence>
<evidence type="ECO:0000313" key="2">
    <source>
        <dbReference type="Proteomes" id="UP000295313"/>
    </source>
</evidence>
<comment type="caution">
    <text evidence="1">The sequence shown here is derived from an EMBL/GenBank/DDBJ whole genome shotgun (WGS) entry which is preliminary data.</text>
</comment>
<dbReference type="EMBL" id="SOEO01000002">
    <property type="protein sequence ID" value="TDX83986.1"/>
    <property type="molecule type" value="Genomic_DNA"/>
</dbReference>
<reference evidence="1 2" key="1">
    <citation type="submission" date="2019-03" db="EMBL/GenBank/DDBJ databases">
        <title>Genomic Encyclopedia of Type Strains, Phase III (KMG-III): the genomes of soil and plant-associated and newly described type strains.</title>
        <authorList>
            <person name="Whitman W."/>
        </authorList>
    </citation>
    <scope>NUCLEOTIDE SEQUENCE [LARGE SCALE GENOMIC DNA]</scope>
    <source>
        <strain evidence="1 2">CGMCC 1.12802</strain>
    </source>
</reference>
<dbReference type="RefSeq" id="WP_133944036.1">
    <property type="nucleotide sequence ID" value="NZ_SOEO01000002.1"/>
</dbReference>
<dbReference type="Proteomes" id="UP000295313">
    <property type="component" value="Unassembled WGS sequence"/>
</dbReference>
<proteinExistence type="predicted"/>
<dbReference type="InterPro" id="IPR046552">
    <property type="entry name" value="DUF6706"/>
</dbReference>
<dbReference type="OrthoDB" id="1267162at2"/>